<comment type="subcellular location">
    <subcellularLocation>
        <location evidence="1">Endomembrane system</location>
        <topology evidence="1">Multi-pass membrane protein</topology>
    </subcellularLocation>
</comment>
<comment type="caution">
    <text evidence="8">The sequence shown here is derived from an EMBL/GenBank/DDBJ whole genome shotgun (WGS) entry which is preliminary data.</text>
</comment>
<feature type="transmembrane region" description="Helical" evidence="6">
    <location>
        <begin position="61"/>
        <end position="81"/>
    </location>
</feature>
<evidence type="ECO:0000256" key="1">
    <source>
        <dbReference type="ARBA" id="ARBA00004127"/>
    </source>
</evidence>
<name>A0AA88YA96_PINIB</name>
<evidence type="ECO:0000313" key="9">
    <source>
        <dbReference type="Proteomes" id="UP001186944"/>
    </source>
</evidence>
<dbReference type="GO" id="GO:0012505">
    <property type="term" value="C:endomembrane system"/>
    <property type="evidence" value="ECO:0007669"/>
    <property type="project" value="UniProtKB-SubCell"/>
</dbReference>
<evidence type="ECO:0000313" key="8">
    <source>
        <dbReference type="EMBL" id="KAK3101108.1"/>
    </source>
</evidence>
<feature type="domain" description="CWH43-like N-terminal" evidence="7">
    <location>
        <begin position="8"/>
        <end position="155"/>
    </location>
</feature>
<keyword evidence="9" id="KW-1185">Reference proteome</keyword>
<dbReference type="Pfam" id="PF10277">
    <property type="entry name" value="Frag1"/>
    <property type="match status" value="1"/>
</dbReference>
<accession>A0AA88YA96</accession>
<evidence type="ECO:0000256" key="4">
    <source>
        <dbReference type="ARBA" id="ARBA00022989"/>
    </source>
</evidence>
<evidence type="ECO:0000256" key="2">
    <source>
        <dbReference type="ARBA" id="ARBA00006565"/>
    </source>
</evidence>
<evidence type="ECO:0000259" key="7">
    <source>
        <dbReference type="Pfam" id="PF10277"/>
    </source>
</evidence>
<dbReference type="Proteomes" id="UP001186944">
    <property type="component" value="Unassembled WGS sequence"/>
</dbReference>
<dbReference type="EMBL" id="VSWD01000005">
    <property type="protein sequence ID" value="KAK3101108.1"/>
    <property type="molecule type" value="Genomic_DNA"/>
</dbReference>
<proteinExistence type="inferred from homology"/>
<evidence type="ECO:0000256" key="3">
    <source>
        <dbReference type="ARBA" id="ARBA00022692"/>
    </source>
</evidence>
<dbReference type="InterPro" id="IPR019402">
    <property type="entry name" value="CWH43_N"/>
</dbReference>
<evidence type="ECO:0000256" key="5">
    <source>
        <dbReference type="ARBA" id="ARBA00023136"/>
    </source>
</evidence>
<keyword evidence="4 6" id="KW-1133">Transmembrane helix</keyword>
<protein>
    <recommendedName>
        <fullName evidence="7">CWH43-like N-terminal domain-containing protein</fullName>
    </recommendedName>
</protein>
<dbReference type="PANTHER" id="PTHR21324:SF2">
    <property type="entry name" value="EG:22E5.9 PROTEIN"/>
    <property type="match status" value="1"/>
</dbReference>
<feature type="transmembrane region" description="Helical" evidence="6">
    <location>
        <begin position="128"/>
        <end position="151"/>
    </location>
</feature>
<dbReference type="PANTHER" id="PTHR21324">
    <property type="entry name" value="FASTING-INDUCIBLE INTEGRAL MEMBRANE PROTEIN TM6P1-RELATED"/>
    <property type="match status" value="1"/>
</dbReference>
<reference evidence="8" key="1">
    <citation type="submission" date="2019-08" db="EMBL/GenBank/DDBJ databases">
        <title>The improved chromosome-level genome for the pearl oyster Pinctada fucata martensii using PacBio sequencing and Hi-C.</title>
        <authorList>
            <person name="Zheng Z."/>
        </authorList>
    </citation>
    <scope>NUCLEOTIDE SEQUENCE</scope>
    <source>
        <strain evidence="8">ZZ-2019</strain>
        <tissue evidence="8">Adductor muscle</tissue>
    </source>
</reference>
<dbReference type="AlphaFoldDB" id="A0AA88YA96"/>
<keyword evidence="3 6" id="KW-0812">Transmembrane</keyword>
<gene>
    <name evidence="8" type="ORF">FSP39_000996</name>
</gene>
<evidence type="ECO:0000256" key="6">
    <source>
        <dbReference type="SAM" id="Phobius"/>
    </source>
</evidence>
<organism evidence="8 9">
    <name type="scientific">Pinctada imbricata</name>
    <name type="common">Atlantic pearl-oyster</name>
    <name type="synonym">Pinctada martensii</name>
    <dbReference type="NCBI Taxonomy" id="66713"/>
    <lineage>
        <taxon>Eukaryota</taxon>
        <taxon>Metazoa</taxon>
        <taxon>Spiralia</taxon>
        <taxon>Lophotrochozoa</taxon>
        <taxon>Mollusca</taxon>
        <taxon>Bivalvia</taxon>
        <taxon>Autobranchia</taxon>
        <taxon>Pteriomorphia</taxon>
        <taxon>Pterioida</taxon>
        <taxon>Pterioidea</taxon>
        <taxon>Pteriidae</taxon>
        <taxon>Pinctada</taxon>
    </lineage>
</organism>
<comment type="similarity">
    <text evidence="2">Belongs to the DRAM/TMEM150 family.</text>
</comment>
<feature type="transmembrane region" description="Helical" evidence="6">
    <location>
        <begin position="102"/>
        <end position="122"/>
    </location>
</feature>
<dbReference type="InterPro" id="IPR050911">
    <property type="entry name" value="DRAM/TMEM150_Autophagy_Mod"/>
</dbReference>
<feature type="transmembrane region" description="Helical" evidence="6">
    <location>
        <begin position="30"/>
        <end position="49"/>
    </location>
</feature>
<sequence>MLAANAEMRYLFLREVLEKVNERKSHWTRLNFAGLVLGLTASFGLLLVGCFQVDTMKPPHYIGAFLCFVVAIVYIWVQVALSFKLRRLYGENRTRERKIWKAFRWLVFIYQVLCGIAASILLDVLRGVFLLSTSTEWLLAFSVMFFIQSFIPGFRRLRQININVSLEDSMVSPICYTYMYYILVM</sequence>
<keyword evidence="5 6" id="KW-0472">Membrane</keyword>